<protein>
    <submittedName>
        <fullName evidence="1">Uncharacterized protein</fullName>
    </submittedName>
</protein>
<sequence>MTAPIRSFVVRIYRRHGRVGIDGVVEDVKTGRSKPFHSIAELWDALRGARRSPGRKDAPLPTPPAD</sequence>
<dbReference type="AlphaFoldDB" id="A0A7C9HS53"/>
<keyword evidence="2" id="KW-1185">Reference proteome</keyword>
<comment type="caution">
    <text evidence="1">The sequence shown here is derived from an EMBL/GenBank/DDBJ whole genome shotgun (WGS) entry which is preliminary data.</text>
</comment>
<dbReference type="RefSeq" id="WP_156641437.1">
    <property type="nucleotide sequence ID" value="NZ_WOXT01000002.1"/>
</dbReference>
<name>A0A7C9HS53_9GAMM</name>
<gene>
    <name evidence="1" type="ORF">GN331_07800</name>
</gene>
<reference evidence="1 2" key="1">
    <citation type="submission" date="2019-12" db="EMBL/GenBank/DDBJ databases">
        <authorList>
            <person name="Xu J."/>
        </authorList>
    </citation>
    <scope>NUCLEOTIDE SEQUENCE [LARGE SCALE GENOMIC DNA]</scope>
    <source>
        <strain evidence="1 2">HX-5-24</strain>
    </source>
</reference>
<proteinExistence type="predicted"/>
<organism evidence="1 2">
    <name type="scientific">Noviluteimonas gilva</name>
    <dbReference type="NCBI Taxonomy" id="2682097"/>
    <lineage>
        <taxon>Bacteria</taxon>
        <taxon>Pseudomonadati</taxon>
        <taxon>Pseudomonadota</taxon>
        <taxon>Gammaproteobacteria</taxon>
        <taxon>Lysobacterales</taxon>
        <taxon>Lysobacteraceae</taxon>
        <taxon>Noviluteimonas</taxon>
    </lineage>
</organism>
<dbReference type="EMBL" id="WOXT01000002">
    <property type="protein sequence ID" value="MUV14113.1"/>
    <property type="molecule type" value="Genomic_DNA"/>
</dbReference>
<accession>A0A7C9HS53</accession>
<evidence type="ECO:0000313" key="1">
    <source>
        <dbReference type="EMBL" id="MUV14113.1"/>
    </source>
</evidence>
<evidence type="ECO:0000313" key="2">
    <source>
        <dbReference type="Proteomes" id="UP000479692"/>
    </source>
</evidence>
<dbReference type="Proteomes" id="UP000479692">
    <property type="component" value="Unassembled WGS sequence"/>
</dbReference>